<name>A0AAD4MYZ5_9BILA</name>
<protein>
    <submittedName>
        <fullName evidence="2">Uncharacterized protein</fullName>
    </submittedName>
</protein>
<dbReference type="AlphaFoldDB" id="A0AAD4MYZ5"/>
<feature type="chain" id="PRO_5041906279" evidence="1">
    <location>
        <begin position="23"/>
        <end position="327"/>
    </location>
</feature>
<feature type="signal peptide" evidence="1">
    <location>
        <begin position="1"/>
        <end position="22"/>
    </location>
</feature>
<dbReference type="Proteomes" id="UP001201812">
    <property type="component" value="Unassembled WGS sequence"/>
</dbReference>
<evidence type="ECO:0000256" key="1">
    <source>
        <dbReference type="SAM" id="SignalP"/>
    </source>
</evidence>
<keyword evidence="3" id="KW-1185">Reference proteome</keyword>
<evidence type="ECO:0000313" key="2">
    <source>
        <dbReference type="EMBL" id="KAI1710774.1"/>
    </source>
</evidence>
<evidence type="ECO:0000313" key="3">
    <source>
        <dbReference type="Proteomes" id="UP001201812"/>
    </source>
</evidence>
<dbReference type="EMBL" id="JAKKPZ010000024">
    <property type="protein sequence ID" value="KAI1710774.1"/>
    <property type="molecule type" value="Genomic_DNA"/>
</dbReference>
<comment type="caution">
    <text evidence="2">The sequence shown here is derived from an EMBL/GenBank/DDBJ whole genome shotgun (WGS) entry which is preliminary data.</text>
</comment>
<accession>A0AAD4MYZ5</accession>
<sequence length="327" mass="36420">MFWIRRHIWIACFCSLLPLISGVPGPKEANERFEAATTLANCALKSFATQIGAVRSHLEEMARIDQTAILSQFKFTKVSAIVSHVNGFTLEKYHNGERRAEFVKKLDENTDVLKKKLQTLESSMEGLKTPHTLKGNPGPKWIQNNFSAKIARIKANVEKFPAHFLDCLSNDEHTKQLSSSNLFTIALEGIGLEIQEVVDQLLKVAQKEDDEEEHDSLLDSWRLIRGILVEVKDGPISLAKSKDSTGWDKSLSAAITNTTFVLKGVAKADTGVPPNLIKKCEPIVKAAKENGYIVENVLKGIVQSMEDLKKAFDHFGPKPESKVQLEE</sequence>
<gene>
    <name evidence="2" type="ORF">DdX_10473</name>
</gene>
<organism evidence="2 3">
    <name type="scientific">Ditylenchus destructor</name>
    <dbReference type="NCBI Taxonomy" id="166010"/>
    <lineage>
        <taxon>Eukaryota</taxon>
        <taxon>Metazoa</taxon>
        <taxon>Ecdysozoa</taxon>
        <taxon>Nematoda</taxon>
        <taxon>Chromadorea</taxon>
        <taxon>Rhabditida</taxon>
        <taxon>Tylenchina</taxon>
        <taxon>Tylenchomorpha</taxon>
        <taxon>Sphaerularioidea</taxon>
        <taxon>Anguinidae</taxon>
        <taxon>Anguininae</taxon>
        <taxon>Ditylenchus</taxon>
    </lineage>
</organism>
<reference evidence="2" key="1">
    <citation type="submission" date="2022-01" db="EMBL/GenBank/DDBJ databases">
        <title>Genome Sequence Resource for Two Populations of Ditylenchus destructor, the Migratory Endoparasitic Phytonematode.</title>
        <authorList>
            <person name="Zhang H."/>
            <person name="Lin R."/>
            <person name="Xie B."/>
        </authorList>
    </citation>
    <scope>NUCLEOTIDE SEQUENCE</scope>
    <source>
        <strain evidence="2">BazhouSP</strain>
    </source>
</reference>
<proteinExistence type="predicted"/>
<keyword evidence="1" id="KW-0732">Signal</keyword>